<gene>
    <name evidence="2" type="ORF">WM2015_743</name>
</gene>
<sequence>MAMTPTAASRNLDDARTGGTDVRAATRLTIDAVLGVTDIVESMHATIAAVAPPFGKAAIKRTRGLTAQVYRSIRTVTRGVGFGLDFVQRALPDLDLDDESSALRVGLIAKLNGVLGDRLEASGSPLAIPMSLRSEGRVLELNAAVLARQLSGQHKRRVVVLVHGLCMHHGQWQRETHDHGRALASDLDCSVLHLHYNTGRRISTNGEEFARKLDALLKAWPEPIDSLILLGHSMGGLVIRSALEQARQDELDWLDRVDGAIFLGSPHHGAPLERLGNGLDRLLELSPYSAPFTQLGRLRSAGIRDLRYGNVTLADWQGVDHGHWRDSRRPTPLPEGLRCLSIAATRSPNPDAPIGSLKGDGLVPVASALGRHDDADQELALSSADRFIVADTHHLGLLEHPEVYTRLRDWLLEGSS</sequence>
<dbReference type="GO" id="GO:0016788">
    <property type="term" value="F:hydrolase activity, acting on ester bonds"/>
    <property type="evidence" value="ECO:0007669"/>
    <property type="project" value="InterPro"/>
</dbReference>
<dbReference type="PANTHER" id="PTHR37946:SF1">
    <property type="entry name" value="SLL1969 PROTEIN"/>
    <property type="match status" value="1"/>
</dbReference>
<dbReference type="Proteomes" id="UP000066624">
    <property type="component" value="Chromosome"/>
</dbReference>
<reference evidence="2 3" key="1">
    <citation type="submission" date="2015-07" db="EMBL/GenBank/DDBJ databases">
        <authorList>
            <person name="Noorani M."/>
        </authorList>
    </citation>
    <scope>NUCLEOTIDE SEQUENCE [LARGE SCALE GENOMIC DNA]</scope>
    <source>
        <strain evidence="2 3">KCTC 42284</strain>
    </source>
</reference>
<evidence type="ECO:0000259" key="1">
    <source>
        <dbReference type="Pfam" id="PF07819"/>
    </source>
</evidence>
<dbReference type="STRING" id="1579979.WM2015_743"/>
<evidence type="ECO:0000313" key="3">
    <source>
        <dbReference type="Proteomes" id="UP000066624"/>
    </source>
</evidence>
<name>A0A0K0XTT4_9GAMM</name>
<dbReference type="KEGG" id="wma:WM2015_743"/>
<organism evidence="2 3">
    <name type="scientific">Wenzhouxiangella marina</name>
    <dbReference type="NCBI Taxonomy" id="1579979"/>
    <lineage>
        <taxon>Bacteria</taxon>
        <taxon>Pseudomonadati</taxon>
        <taxon>Pseudomonadota</taxon>
        <taxon>Gammaproteobacteria</taxon>
        <taxon>Chromatiales</taxon>
        <taxon>Wenzhouxiangellaceae</taxon>
        <taxon>Wenzhouxiangella</taxon>
    </lineage>
</organism>
<proteinExistence type="predicted"/>
<dbReference type="InterPro" id="IPR012908">
    <property type="entry name" value="PGAP1-ab_dom-like"/>
</dbReference>
<dbReference type="EMBL" id="CP012154">
    <property type="protein sequence ID" value="AKS41124.1"/>
    <property type="molecule type" value="Genomic_DNA"/>
</dbReference>
<dbReference type="PATRIC" id="fig|1579979.3.peg.758"/>
<dbReference type="AlphaFoldDB" id="A0A0K0XTT4"/>
<feature type="domain" description="GPI inositol-deacylase PGAP1-like alpha/beta" evidence="1">
    <location>
        <begin position="157"/>
        <end position="273"/>
    </location>
</feature>
<dbReference type="InterPro" id="IPR029058">
    <property type="entry name" value="AB_hydrolase_fold"/>
</dbReference>
<evidence type="ECO:0000313" key="2">
    <source>
        <dbReference type="EMBL" id="AKS41124.1"/>
    </source>
</evidence>
<dbReference type="Gene3D" id="3.40.50.1820">
    <property type="entry name" value="alpha/beta hydrolase"/>
    <property type="match status" value="1"/>
</dbReference>
<accession>A0A0K0XTT4</accession>
<dbReference type="Pfam" id="PF07819">
    <property type="entry name" value="PGAP1"/>
    <property type="match status" value="1"/>
</dbReference>
<dbReference type="PANTHER" id="PTHR37946">
    <property type="entry name" value="SLL1969 PROTEIN"/>
    <property type="match status" value="1"/>
</dbReference>
<dbReference type="SUPFAM" id="SSF53474">
    <property type="entry name" value="alpha/beta-Hydrolases"/>
    <property type="match status" value="1"/>
</dbReference>
<keyword evidence="3" id="KW-1185">Reference proteome</keyword>
<protein>
    <submittedName>
        <fullName evidence="2">Permease</fullName>
    </submittedName>
</protein>